<dbReference type="InterPro" id="IPR013740">
    <property type="entry name" value="Redoxin"/>
</dbReference>
<dbReference type="PROSITE" id="PS51352">
    <property type="entry name" value="THIOREDOXIN_2"/>
    <property type="match status" value="1"/>
</dbReference>
<evidence type="ECO:0000259" key="1">
    <source>
        <dbReference type="PROSITE" id="PS51352"/>
    </source>
</evidence>
<sequence>MKRGFIRFALVACTLLNVAYAGTDSTTSPDIFDLPITTLSGDTFTLGEYRNRQAIYLKFWATWCQPCRKEMPHLQHAFEKYGDKINIVAVNIGINEDMAAIKATMQEFGLTLPITVDSSGALSKAFNMIGTPYHILIDKNGNVVHHGHKASEELDNKLAQLSDYRIKMLPGTPLQHTTTRAPDLGQNTDKLSALFFLSTWCDWYLKDSRPAMSANCTNAQQLVNTLYTDNPEIDWRGIVSRLWTGKKELNAYREKHHVQHPLVIDTSGDVFLKYDVKHLPTLILTRNGKEVFRETDFSHTTALTDRIKTFYSRKTSKTTHNTPSPINTAKH</sequence>
<dbReference type="EMBL" id="UOFM01000399">
    <property type="protein sequence ID" value="VAW81382.1"/>
    <property type="molecule type" value="Genomic_DNA"/>
</dbReference>
<feature type="domain" description="Thioredoxin" evidence="1">
    <location>
        <begin position="25"/>
        <end position="163"/>
    </location>
</feature>
<dbReference type="Gene3D" id="3.40.30.10">
    <property type="entry name" value="Glutaredoxin"/>
    <property type="match status" value="2"/>
</dbReference>
<dbReference type="CDD" id="cd02947">
    <property type="entry name" value="TRX_family"/>
    <property type="match status" value="1"/>
</dbReference>
<dbReference type="InterPro" id="IPR050553">
    <property type="entry name" value="Thioredoxin_ResA/DsbE_sf"/>
</dbReference>
<dbReference type="AlphaFoldDB" id="A0A3B0Z1N1"/>
<dbReference type="InterPro" id="IPR013766">
    <property type="entry name" value="Thioredoxin_domain"/>
</dbReference>
<dbReference type="Pfam" id="PF08534">
    <property type="entry name" value="Redoxin"/>
    <property type="match status" value="1"/>
</dbReference>
<evidence type="ECO:0000313" key="2">
    <source>
        <dbReference type="EMBL" id="VAW81382.1"/>
    </source>
</evidence>
<reference evidence="2" key="1">
    <citation type="submission" date="2018-06" db="EMBL/GenBank/DDBJ databases">
        <authorList>
            <person name="Zhirakovskaya E."/>
        </authorList>
    </citation>
    <scope>NUCLEOTIDE SEQUENCE</scope>
</reference>
<dbReference type="PANTHER" id="PTHR42852">
    <property type="entry name" value="THIOL:DISULFIDE INTERCHANGE PROTEIN DSBE"/>
    <property type="match status" value="1"/>
</dbReference>
<accession>A0A3B0Z1N1</accession>
<dbReference type="CDD" id="cd02966">
    <property type="entry name" value="TlpA_like_family"/>
    <property type="match status" value="1"/>
</dbReference>
<dbReference type="GO" id="GO:0016491">
    <property type="term" value="F:oxidoreductase activity"/>
    <property type="evidence" value="ECO:0007669"/>
    <property type="project" value="InterPro"/>
</dbReference>
<dbReference type="SUPFAM" id="SSF52833">
    <property type="entry name" value="Thioredoxin-like"/>
    <property type="match status" value="2"/>
</dbReference>
<name>A0A3B0Z1N1_9ZZZZ</name>
<protein>
    <submittedName>
        <fullName evidence="2">Thiol/disulfide interchange protein</fullName>
    </submittedName>
</protein>
<gene>
    <name evidence="2" type="ORF">MNBD_GAMMA14-2534</name>
</gene>
<dbReference type="InterPro" id="IPR036249">
    <property type="entry name" value="Thioredoxin-like_sf"/>
</dbReference>
<organism evidence="2">
    <name type="scientific">hydrothermal vent metagenome</name>
    <dbReference type="NCBI Taxonomy" id="652676"/>
    <lineage>
        <taxon>unclassified sequences</taxon>
        <taxon>metagenomes</taxon>
        <taxon>ecological metagenomes</taxon>
    </lineage>
</organism>
<dbReference type="PANTHER" id="PTHR42852:SF13">
    <property type="entry name" value="PROTEIN DIPZ"/>
    <property type="match status" value="1"/>
</dbReference>
<proteinExistence type="predicted"/>